<dbReference type="GO" id="GO:0005829">
    <property type="term" value="C:cytosol"/>
    <property type="evidence" value="ECO:0007669"/>
    <property type="project" value="TreeGrafter"/>
</dbReference>
<dbReference type="PRINTS" id="PR00131">
    <property type="entry name" value="GLHYDRLASE1"/>
</dbReference>
<dbReference type="FunFam" id="3.20.20.80:FF:000141">
    <property type="entry name" value="Glucosylceramidase beta 3 (gene/pseudogene)"/>
    <property type="match status" value="1"/>
</dbReference>
<dbReference type="InterPro" id="IPR001360">
    <property type="entry name" value="Glyco_hydro_1"/>
</dbReference>
<dbReference type="Gene3D" id="3.20.20.80">
    <property type="entry name" value="Glycosidases"/>
    <property type="match status" value="2"/>
</dbReference>
<dbReference type="GO" id="GO:0005975">
    <property type="term" value="P:carbohydrate metabolic process"/>
    <property type="evidence" value="ECO:0007669"/>
    <property type="project" value="InterPro"/>
</dbReference>
<organism evidence="2 3">
    <name type="scientific">Terrapene triunguis</name>
    <name type="common">Three-toed box turtle</name>
    <dbReference type="NCBI Taxonomy" id="2587831"/>
    <lineage>
        <taxon>Eukaryota</taxon>
        <taxon>Metazoa</taxon>
        <taxon>Chordata</taxon>
        <taxon>Craniata</taxon>
        <taxon>Vertebrata</taxon>
        <taxon>Euteleostomi</taxon>
        <taxon>Archelosauria</taxon>
        <taxon>Testudinata</taxon>
        <taxon>Testudines</taxon>
        <taxon>Cryptodira</taxon>
        <taxon>Durocryptodira</taxon>
        <taxon>Testudinoidea</taxon>
        <taxon>Emydidae</taxon>
        <taxon>Terrapene</taxon>
    </lineage>
</organism>
<dbReference type="Proteomes" id="UP000472274">
    <property type="component" value="Unplaced"/>
</dbReference>
<name>A0A674I3M3_9SAUR</name>
<dbReference type="AlphaFoldDB" id="A0A674I3M3"/>
<dbReference type="GeneTree" id="ENSGT00940000160460"/>
<dbReference type="InterPro" id="IPR017853">
    <property type="entry name" value="GH"/>
</dbReference>
<dbReference type="PANTHER" id="PTHR10353:SF291">
    <property type="entry name" value="CYTOSOLIC BETA-GLUCOSIDASE"/>
    <property type="match status" value="1"/>
</dbReference>
<dbReference type="PANTHER" id="PTHR10353">
    <property type="entry name" value="GLYCOSYL HYDROLASE"/>
    <property type="match status" value="1"/>
</dbReference>
<dbReference type="Ensembl" id="ENSTMTT00000003376.1">
    <property type="protein sequence ID" value="ENSTMTP00000003255.1"/>
    <property type="gene ID" value="ENSTMTG00000002452.1"/>
</dbReference>
<proteinExistence type="inferred from homology"/>
<protein>
    <submittedName>
        <fullName evidence="2">Glucosylceramidase beta 3/pseudo</fullName>
    </submittedName>
</protein>
<dbReference type="SUPFAM" id="SSF51445">
    <property type="entry name" value="(Trans)glycosidases"/>
    <property type="match status" value="2"/>
</dbReference>
<gene>
    <name evidence="2" type="primary">GBA3</name>
</gene>
<dbReference type="GO" id="GO:0016020">
    <property type="term" value="C:membrane"/>
    <property type="evidence" value="ECO:0007669"/>
    <property type="project" value="GOC"/>
</dbReference>
<dbReference type="InParanoid" id="A0A674I3M3"/>
<comment type="similarity">
    <text evidence="1">Belongs to the glycosyl hydrolase 1 family.</text>
</comment>
<evidence type="ECO:0000313" key="3">
    <source>
        <dbReference type="Proteomes" id="UP000472274"/>
    </source>
</evidence>
<accession>A0A674I3M3</accession>
<sequence>MYFSYPKGGWNADGKGPNVWDTFTHQGGDRVFKNQTGDVACGSYTLWEEDLKCIKQLGLTHYRFSLSWSRLLPDGTTGFINQKAVSLDDVHLNGYFVWSLLDNFEWTCGYSCRFGLFHVDFENPALPRVPYRSAIEYAKVISNNGLTKSTEEL</sequence>
<reference evidence="2" key="2">
    <citation type="submission" date="2025-09" db="UniProtKB">
        <authorList>
            <consortium name="Ensembl"/>
        </authorList>
    </citation>
    <scope>IDENTIFICATION</scope>
</reference>
<dbReference type="GO" id="GO:0046477">
    <property type="term" value="P:glycosylceramide catabolic process"/>
    <property type="evidence" value="ECO:0007669"/>
    <property type="project" value="TreeGrafter"/>
</dbReference>
<keyword evidence="3" id="KW-1185">Reference proteome</keyword>
<dbReference type="GO" id="GO:0004565">
    <property type="term" value="F:beta-galactosidase activity"/>
    <property type="evidence" value="ECO:0007669"/>
    <property type="project" value="TreeGrafter"/>
</dbReference>
<reference evidence="2" key="1">
    <citation type="submission" date="2025-08" db="UniProtKB">
        <authorList>
            <consortium name="Ensembl"/>
        </authorList>
    </citation>
    <scope>IDENTIFICATION</scope>
</reference>
<dbReference type="GO" id="GO:0017042">
    <property type="term" value="F:glycosylceramidase activity"/>
    <property type="evidence" value="ECO:0007669"/>
    <property type="project" value="TreeGrafter"/>
</dbReference>
<evidence type="ECO:0000256" key="1">
    <source>
        <dbReference type="RuleBase" id="RU003690"/>
    </source>
</evidence>
<evidence type="ECO:0000313" key="2">
    <source>
        <dbReference type="Ensembl" id="ENSTMTP00000003255.1"/>
    </source>
</evidence>
<dbReference type="Pfam" id="PF00232">
    <property type="entry name" value="Glyco_hydro_1"/>
    <property type="match status" value="1"/>
</dbReference>